<comment type="caution">
    <text evidence="2">The sequence shown here is derived from an EMBL/GenBank/DDBJ whole genome shotgun (WGS) entry which is preliminary data.</text>
</comment>
<evidence type="ECO:0000313" key="2">
    <source>
        <dbReference type="EMBL" id="KKS75744.1"/>
    </source>
</evidence>
<reference evidence="2 3" key="1">
    <citation type="journal article" date="2015" name="Nature">
        <title>rRNA introns, odd ribosomes, and small enigmatic genomes across a large radiation of phyla.</title>
        <authorList>
            <person name="Brown C.T."/>
            <person name="Hug L.A."/>
            <person name="Thomas B.C."/>
            <person name="Sharon I."/>
            <person name="Castelle C.J."/>
            <person name="Singh A."/>
            <person name="Wilkins M.J."/>
            <person name="Williams K.H."/>
            <person name="Banfield J.F."/>
        </authorList>
    </citation>
    <scope>NUCLEOTIDE SEQUENCE [LARGE SCALE GENOMIC DNA]</scope>
</reference>
<proteinExistence type="predicted"/>
<keyword evidence="1" id="KW-0812">Transmembrane</keyword>
<protein>
    <submittedName>
        <fullName evidence="2">Uncharacterized protein</fullName>
    </submittedName>
</protein>
<keyword evidence="1" id="KW-0472">Membrane</keyword>
<feature type="transmembrane region" description="Helical" evidence="1">
    <location>
        <begin position="6"/>
        <end position="25"/>
    </location>
</feature>
<dbReference type="EMBL" id="LCEQ01000007">
    <property type="protein sequence ID" value="KKS75744.1"/>
    <property type="molecule type" value="Genomic_DNA"/>
</dbReference>
<gene>
    <name evidence="2" type="ORF">UV48_C0007G0019</name>
</gene>
<keyword evidence="1" id="KW-1133">Transmembrane helix</keyword>
<evidence type="ECO:0000256" key="1">
    <source>
        <dbReference type="SAM" id="Phobius"/>
    </source>
</evidence>
<dbReference type="AlphaFoldDB" id="A0A0G1BRA1"/>
<accession>A0A0G1BRA1</accession>
<name>A0A0G1BRA1_9BACT</name>
<dbReference type="Proteomes" id="UP000034563">
    <property type="component" value="Unassembled WGS sequence"/>
</dbReference>
<sequence>MSSLKIIAGWIILAVVFGIFFCGIAKAGKGR</sequence>
<evidence type="ECO:0000313" key="3">
    <source>
        <dbReference type="Proteomes" id="UP000034563"/>
    </source>
</evidence>
<organism evidence="2 3">
    <name type="scientific">Candidatus Azambacteria bacterium GW2011_GWA2_42_9</name>
    <dbReference type="NCBI Taxonomy" id="1618613"/>
    <lineage>
        <taxon>Bacteria</taxon>
        <taxon>Candidatus Azamiibacteriota</taxon>
    </lineage>
</organism>